<proteinExistence type="predicted"/>
<dbReference type="Proteomes" id="UP000237340">
    <property type="component" value="Unassembled WGS sequence"/>
</dbReference>
<dbReference type="InterPro" id="IPR041657">
    <property type="entry name" value="HTH_17"/>
</dbReference>
<organism evidence="2 3">
    <name type="scientific">Cryobacterium zongtaii</name>
    <dbReference type="NCBI Taxonomy" id="1259217"/>
    <lineage>
        <taxon>Bacteria</taxon>
        <taxon>Bacillati</taxon>
        <taxon>Actinomycetota</taxon>
        <taxon>Actinomycetes</taxon>
        <taxon>Micrococcales</taxon>
        <taxon>Microbacteriaceae</taxon>
        <taxon>Cryobacterium</taxon>
    </lineage>
</organism>
<evidence type="ECO:0000313" key="3">
    <source>
        <dbReference type="Proteomes" id="UP000237340"/>
    </source>
</evidence>
<feature type="domain" description="Helix-turn-helix" evidence="1">
    <location>
        <begin position="11"/>
        <end position="52"/>
    </location>
</feature>
<evidence type="ECO:0000259" key="1">
    <source>
        <dbReference type="Pfam" id="PF12728"/>
    </source>
</evidence>
<reference evidence="2 3" key="1">
    <citation type="submission" date="2018-01" db="EMBL/GenBank/DDBJ databases">
        <title>Cryobacterium sp. nov., from glaciers in China.</title>
        <authorList>
            <person name="Liu Q."/>
            <person name="Xin Y.-H."/>
        </authorList>
    </citation>
    <scope>NUCLEOTIDE SEQUENCE [LARGE SCALE GENOMIC DNA]</scope>
    <source>
        <strain evidence="2 3">TMN-42</strain>
    </source>
</reference>
<keyword evidence="3" id="KW-1185">Reference proteome</keyword>
<gene>
    <name evidence="2" type="ORF">C3B61_06985</name>
</gene>
<dbReference type="NCBIfam" id="TIGR01764">
    <property type="entry name" value="excise"/>
    <property type="match status" value="1"/>
</dbReference>
<dbReference type="RefSeq" id="WP_103459978.1">
    <property type="nucleotide sequence ID" value="NZ_PPXD01000007.1"/>
</dbReference>
<dbReference type="GO" id="GO:0003677">
    <property type="term" value="F:DNA binding"/>
    <property type="evidence" value="ECO:0007669"/>
    <property type="project" value="InterPro"/>
</dbReference>
<accession>A0A2S3ZJ51</accession>
<comment type="caution">
    <text evidence="2">The sequence shown here is derived from an EMBL/GenBank/DDBJ whole genome shotgun (WGS) entry which is preliminary data.</text>
</comment>
<dbReference type="InterPro" id="IPR010093">
    <property type="entry name" value="SinI_DNA-bd"/>
</dbReference>
<dbReference type="AlphaFoldDB" id="A0A2S3ZJ51"/>
<dbReference type="Pfam" id="PF12728">
    <property type="entry name" value="HTH_17"/>
    <property type="match status" value="1"/>
</dbReference>
<name>A0A2S3ZJ51_9MICO</name>
<protein>
    <recommendedName>
        <fullName evidence="1">Helix-turn-helix domain-containing protein</fullName>
    </recommendedName>
</protein>
<sequence length="81" mass="8746">MATPLPPSECTVREAADSLGVSTKTIRRRVADGTISARRFGPRLIRVNIASLEGAGRPFSEVKTSKARIPVRVRPNDGSDE</sequence>
<evidence type="ECO:0000313" key="2">
    <source>
        <dbReference type="EMBL" id="POH67632.1"/>
    </source>
</evidence>
<dbReference type="EMBL" id="PPXD01000007">
    <property type="protein sequence ID" value="POH67632.1"/>
    <property type="molecule type" value="Genomic_DNA"/>
</dbReference>